<feature type="compositionally biased region" description="Basic and acidic residues" evidence="1">
    <location>
        <begin position="84"/>
        <end position="103"/>
    </location>
</feature>
<dbReference type="AlphaFoldDB" id="A0AAD7WPK6"/>
<gene>
    <name evidence="2" type="ORF">AAFF_G00340980</name>
</gene>
<evidence type="ECO:0000313" key="2">
    <source>
        <dbReference type="EMBL" id="KAJ8404325.1"/>
    </source>
</evidence>
<proteinExistence type="predicted"/>
<comment type="caution">
    <text evidence="2">The sequence shown here is derived from an EMBL/GenBank/DDBJ whole genome shotgun (WGS) entry which is preliminary data.</text>
</comment>
<dbReference type="EMBL" id="JAINUG010000054">
    <property type="protein sequence ID" value="KAJ8404325.1"/>
    <property type="molecule type" value="Genomic_DNA"/>
</dbReference>
<accession>A0AAD7WPK6</accession>
<organism evidence="2 3">
    <name type="scientific">Aldrovandia affinis</name>
    <dbReference type="NCBI Taxonomy" id="143900"/>
    <lineage>
        <taxon>Eukaryota</taxon>
        <taxon>Metazoa</taxon>
        <taxon>Chordata</taxon>
        <taxon>Craniata</taxon>
        <taxon>Vertebrata</taxon>
        <taxon>Euteleostomi</taxon>
        <taxon>Actinopterygii</taxon>
        <taxon>Neopterygii</taxon>
        <taxon>Teleostei</taxon>
        <taxon>Notacanthiformes</taxon>
        <taxon>Halosauridae</taxon>
        <taxon>Aldrovandia</taxon>
    </lineage>
</organism>
<evidence type="ECO:0000256" key="1">
    <source>
        <dbReference type="SAM" id="MobiDB-lite"/>
    </source>
</evidence>
<keyword evidence="3" id="KW-1185">Reference proteome</keyword>
<evidence type="ECO:0000313" key="3">
    <source>
        <dbReference type="Proteomes" id="UP001221898"/>
    </source>
</evidence>
<feature type="region of interest" description="Disordered" evidence="1">
    <location>
        <begin position="83"/>
        <end position="121"/>
    </location>
</feature>
<dbReference type="Proteomes" id="UP001221898">
    <property type="component" value="Unassembled WGS sequence"/>
</dbReference>
<name>A0AAD7WPK6_9TELE</name>
<sequence length="121" mass="13583">MPLALSFRQRLQLLTRGFSPVRKTQETLAWMRSTTSSEGVGDWLPTAATVCFCRAISGELEIAKLKRKPLRAAMRVVEQEMNADEGRQVETGVQKRREGEKKNRMISSSSNLSSGMVVREP</sequence>
<reference evidence="2" key="1">
    <citation type="journal article" date="2023" name="Science">
        <title>Genome structures resolve the early diversification of teleost fishes.</title>
        <authorList>
            <person name="Parey E."/>
            <person name="Louis A."/>
            <person name="Montfort J."/>
            <person name="Bouchez O."/>
            <person name="Roques C."/>
            <person name="Iampietro C."/>
            <person name="Lluch J."/>
            <person name="Castinel A."/>
            <person name="Donnadieu C."/>
            <person name="Desvignes T."/>
            <person name="Floi Bucao C."/>
            <person name="Jouanno E."/>
            <person name="Wen M."/>
            <person name="Mejri S."/>
            <person name="Dirks R."/>
            <person name="Jansen H."/>
            <person name="Henkel C."/>
            <person name="Chen W.J."/>
            <person name="Zahm M."/>
            <person name="Cabau C."/>
            <person name="Klopp C."/>
            <person name="Thompson A.W."/>
            <person name="Robinson-Rechavi M."/>
            <person name="Braasch I."/>
            <person name="Lecointre G."/>
            <person name="Bobe J."/>
            <person name="Postlethwait J.H."/>
            <person name="Berthelot C."/>
            <person name="Roest Crollius H."/>
            <person name="Guiguen Y."/>
        </authorList>
    </citation>
    <scope>NUCLEOTIDE SEQUENCE</scope>
    <source>
        <strain evidence="2">NC1722</strain>
    </source>
</reference>
<protein>
    <submittedName>
        <fullName evidence="2">Uncharacterized protein</fullName>
    </submittedName>
</protein>